<proteinExistence type="predicted"/>
<sequence length="89" mass="9718">MEEKLSELLTAARKDNALRMRLLATREAPDPLLAFCEEAGKAGIPITIGELAAIGEEYASNLHKSVNGGAEYPMEGWDDAYEMFLAALF</sequence>
<reference evidence="1" key="1">
    <citation type="submission" date="2020-10" db="EMBL/GenBank/DDBJ databases">
        <authorList>
            <person name="Gilroy R."/>
        </authorList>
    </citation>
    <scope>NUCLEOTIDE SEQUENCE</scope>
    <source>
        <strain evidence="1">CHK199-13235</strain>
    </source>
</reference>
<evidence type="ECO:0000313" key="1">
    <source>
        <dbReference type="EMBL" id="HIS77413.1"/>
    </source>
</evidence>
<dbReference type="EMBL" id="DVJP01000076">
    <property type="protein sequence ID" value="HIS77413.1"/>
    <property type="molecule type" value="Genomic_DNA"/>
</dbReference>
<accession>A0A9D1FPB6</accession>
<evidence type="ECO:0000313" key="2">
    <source>
        <dbReference type="Proteomes" id="UP000824002"/>
    </source>
</evidence>
<evidence type="ECO:0008006" key="3">
    <source>
        <dbReference type="Google" id="ProtNLM"/>
    </source>
</evidence>
<protein>
    <recommendedName>
        <fullName evidence="3">Nif11 domain-containing protein</fullName>
    </recommendedName>
</protein>
<comment type="caution">
    <text evidence="1">The sequence shown here is derived from an EMBL/GenBank/DDBJ whole genome shotgun (WGS) entry which is preliminary data.</text>
</comment>
<dbReference type="AlphaFoldDB" id="A0A9D1FPB6"/>
<organism evidence="1 2">
    <name type="scientific">Candidatus Merdivicinus excrementipullorum</name>
    <dbReference type="NCBI Taxonomy" id="2840867"/>
    <lineage>
        <taxon>Bacteria</taxon>
        <taxon>Bacillati</taxon>
        <taxon>Bacillota</taxon>
        <taxon>Clostridia</taxon>
        <taxon>Eubacteriales</taxon>
        <taxon>Oscillospiraceae</taxon>
        <taxon>Oscillospiraceae incertae sedis</taxon>
        <taxon>Candidatus Merdivicinus</taxon>
    </lineage>
</organism>
<dbReference type="Proteomes" id="UP000824002">
    <property type="component" value="Unassembled WGS sequence"/>
</dbReference>
<gene>
    <name evidence="1" type="ORF">IAB51_11505</name>
</gene>
<name>A0A9D1FPB6_9FIRM</name>
<reference evidence="1" key="2">
    <citation type="journal article" date="2021" name="PeerJ">
        <title>Extensive microbial diversity within the chicken gut microbiome revealed by metagenomics and culture.</title>
        <authorList>
            <person name="Gilroy R."/>
            <person name="Ravi A."/>
            <person name="Getino M."/>
            <person name="Pursley I."/>
            <person name="Horton D.L."/>
            <person name="Alikhan N.F."/>
            <person name="Baker D."/>
            <person name="Gharbi K."/>
            <person name="Hall N."/>
            <person name="Watson M."/>
            <person name="Adriaenssens E.M."/>
            <person name="Foster-Nyarko E."/>
            <person name="Jarju S."/>
            <person name="Secka A."/>
            <person name="Antonio M."/>
            <person name="Oren A."/>
            <person name="Chaudhuri R.R."/>
            <person name="La Ragione R."/>
            <person name="Hildebrand F."/>
            <person name="Pallen M.J."/>
        </authorList>
    </citation>
    <scope>NUCLEOTIDE SEQUENCE</scope>
    <source>
        <strain evidence="1">CHK199-13235</strain>
    </source>
</reference>